<name>B0DF84_LACBS</name>
<feature type="compositionally biased region" description="Acidic residues" evidence="1">
    <location>
        <begin position="168"/>
        <end position="196"/>
    </location>
</feature>
<protein>
    <submittedName>
        <fullName evidence="2">Predicted protein</fullName>
    </submittedName>
</protein>
<accession>B0DF84</accession>
<evidence type="ECO:0000313" key="2">
    <source>
        <dbReference type="EMBL" id="EDR06815.1"/>
    </source>
</evidence>
<dbReference type="EMBL" id="DS547107">
    <property type="protein sequence ID" value="EDR06815.1"/>
    <property type="molecule type" value="Genomic_DNA"/>
</dbReference>
<dbReference type="AlphaFoldDB" id="B0DF84"/>
<dbReference type="GeneID" id="6078229"/>
<evidence type="ECO:0000313" key="3">
    <source>
        <dbReference type="Proteomes" id="UP000001194"/>
    </source>
</evidence>
<dbReference type="RefSeq" id="XP_001882662.1">
    <property type="nucleotide sequence ID" value="XM_001882627.1"/>
</dbReference>
<dbReference type="OrthoDB" id="3000951at2759"/>
<sequence>MIKKKQAPHGARAPHPIASEGLFKLDVDDDIWQDVGLDETDISPGGEIPKWLGDENVRKGIKSMLELDRCNEEDRRLSYERSAMQDWLMEEWRCVTMAIEKNECEEVVYQMVLRAEFLACLCNNWQDKTRMIDPHKPMPDSWGPSLEDLMEARKLDMTAMVAENEREIYDDDNEEEEDDEDDEGDEEEGEETELLETVEMIALSDEFRQSYRDSLF</sequence>
<dbReference type="Proteomes" id="UP000001194">
    <property type="component" value="Unassembled WGS sequence"/>
</dbReference>
<dbReference type="InParanoid" id="B0DF84"/>
<feature type="region of interest" description="Disordered" evidence="1">
    <location>
        <begin position="165"/>
        <end position="198"/>
    </location>
</feature>
<gene>
    <name evidence="2" type="ORF">LACBIDRAFT_299705</name>
</gene>
<reference evidence="2 3" key="1">
    <citation type="journal article" date="2008" name="Nature">
        <title>The genome of Laccaria bicolor provides insights into mycorrhizal symbiosis.</title>
        <authorList>
            <person name="Martin F."/>
            <person name="Aerts A."/>
            <person name="Ahren D."/>
            <person name="Brun A."/>
            <person name="Danchin E.G.J."/>
            <person name="Duchaussoy F."/>
            <person name="Gibon J."/>
            <person name="Kohler A."/>
            <person name="Lindquist E."/>
            <person name="Pereda V."/>
            <person name="Salamov A."/>
            <person name="Shapiro H.J."/>
            <person name="Wuyts J."/>
            <person name="Blaudez D."/>
            <person name="Buee M."/>
            <person name="Brokstein P."/>
            <person name="Canbaeck B."/>
            <person name="Cohen D."/>
            <person name="Courty P.E."/>
            <person name="Coutinho P.M."/>
            <person name="Delaruelle C."/>
            <person name="Detter J.C."/>
            <person name="Deveau A."/>
            <person name="DiFazio S."/>
            <person name="Duplessis S."/>
            <person name="Fraissinet-Tachet L."/>
            <person name="Lucic E."/>
            <person name="Frey-Klett P."/>
            <person name="Fourrey C."/>
            <person name="Feussner I."/>
            <person name="Gay G."/>
            <person name="Grimwood J."/>
            <person name="Hoegger P.J."/>
            <person name="Jain P."/>
            <person name="Kilaru S."/>
            <person name="Labbe J."/>
            <person name="Lin Y.C."/>
            <person name="Legue V."/>
            <person name="Le Tacon F."/>
            <person name="Marmeisse R."/>
            <person name="Melayah D."/>
            <person name="Montanini B."/>
            <person name="Muratet M."/>
            <person name="Nehls U."/>
            <person name="Niculita-Hirzel H."/>
            <person name="Oudot-Le Secq M.P."/>
            <person name="Peter M."/>
            <person name="Quesneville H."/>
            <person name="Rajashekar B."/>
            <person name="Reich M."/>
            <person name="Rouhier N."/>
            <person name="Schmutz J."/>
            <person name="Yin T."/>
            <person name="Chalot M."/>
            <person name="Henrissat B."/>
            <person name="Kuees U."/>
            <person name="Lucas S."/>
            <person name="Van de Peer Y."/>
            <person name="Podila G.K."/>
            <person name="Polle A."/>
            <person name="Pukkila P.J."/>
            <person name="Richardson P.M."/>
            <person name="Rouze P."/>
            <person name="Sanders I.R."/>
            <person name="Stajich J.E."/>
            <person name="Tunlid A."/>
            <person name="Tuskan G."/>
            <person name="Grigoriev I.V."/>
        </authorList>
    </citation>
    <scope>NUCLEOTIDE SEQUENCE [LARGE SCALE GENOMIC DNA]</scope>
    <source>
        <strain evidence="3">S238N-H82 / ATCC MYA-4686</strain>
    </source>
</reference>
<dbReference type="HOGENOM" id="CLU_055157_0_0_1"/>
<proteinExistence type="predicted"/>
<organism evidence="3">
    <name type="scientific">Laccaria bicolor (strain S238N-H82 / ATCC MYA-4686)</name>
    <name type="common">Bicoloured deceiver</name>
    <name type="synonym">Laccaria laccata var. bicolor</name>
    <dbReference type="NCBI Taxonomy" id="486041"/>
    <lineage>
        <taxon>Eukaryota</taxon>
        <taxon>Fungi</taxon>
        <taxon>Dikarya</taxon>
        <taxon>Basidiomycota</taxon>
        <taxon>Agaricomycotina</taxon>
        <taxon>Agaricomycetes</taxon>
        <taxon>Agaricomycetidae</taxon>
        <taxon>Agaricales</taxon>
        <taxon>Agaricineae</taxon>
        <taxon>Hydnangiaceae</taxon>
        <taxon>Laccaria</taxon>
    </lineage>
</organism>
<dbReference type="KEGG" id="lbc:LACBIDRAFT_299705"/>
<keyword evidence="3" id="KW-1185">Reference proteome</keyword>
<evidence type="ECO:0000256" key="1">
    <source>
        <dbReference type="SAM" id="MobiDB-lite"/>
    </source>
</evidence>